<evidence type="ECO:0000256" key="2">
    <source>
        <dbReference type="SAM" id="MobiDB-lite"/>
    </source>
</evidence>
<dbReference type="KEGG" id="aaf:AURANDRAFT_72296"/>
<dbReference type="InParanoid" id="F0YI51"/>
<dbReference type="RefSeq" id="XP_009040069.1">
    <property type="nucleotide sequence ID" value="XM_009041821.1"/>
</dbReference>
<feature type="region of interest" description="Disordered" evidence="2">
    <location>
        <begin position="1"/>
        <end position="21"/>
    </location>
</feature>
<evidence type="ECO:0000256" key="1">
    <source>
        <dbReference type="SAM" id="Coils"/>
    </source>
</evidence>
<proteinExistence type="predicted"/>
<organism evidence="4">
    <name type="scientific">Aureococcus anophagefferens</name>
    <name type="common">Harmful bloom alga</name>
    <dbReference type="NCBI Taxonomy" id="44056"/>
    <lineage>
        <taxon>Eukaryota</taxon>
        <taxon>Sar</taxon>
        <taxon>Stramenopiles</taxon>
        <taxon>Ochrophyta</taxon>
        <taxon>Pelagophyceae</taxon>
        <taxon>Pelagomonadales</taxon>
        <taxon>Pelagomonadaceae</taxon>
        <taxon>Aureococcus</taxon>
    </lineage>
</organism>
<feature type="coiled-coil region" evidence="1">
    <location>
        <begin position="134"/>
        <end position="161"/>
    </location>
</feature>
<feature type="compositionally biased region" description="Basic and acidic residues" evidence="2">
    <location>
        <begin position="1"/>
        <end position="11"/>
    </location>
</feature>
<dbReference type="EMBL" id="GL833143">
    <property type="protein sequence ID" value="EGB05168.1"/>
    <property type="molecule type" value="Genomic_DNA"/>
</dbReference>
<dbReference type="AlphaFoldDB" id="F0YI51"/>
<gene>
    <name evidence="3" type="ORF">AURANDRAFT_72296</name>
</gene>
<keyword evidence="1" id="KW-0175">Coiled coil</keyword>
<accession>F0YI51</accession>
<evidence type="ECO:0000313" key="4">
    <source>
        <dbReference type="Proteomes" id="UP000002729"/>
    </source>
</evidence>
<dbReference type="Proteomes" id="UP000002729">
    <property type="component" value="Unassembled WGS sequence"/>
</dbReference>
<dbReference type="GeneID" id="20228645"/>
<protein>
    <submittedName>
        <fullName evidence="3">Uncharacterized protein</fullName>
    </submittedName>
</protein>
<sequence>MLGGQTKDRVEMSGGLRGEGMDYRKRPKAFQVEGCATSRFRNSTNTPTGESGQETIDCYIYPECAQNNEFSKRCIENQAECDKEAVTETVELVLYKLYFMAGESLSVGTAMVTRMQASSLFGDFDMFGWAETPEEEKDREIQRLEASMESTRQKLRETRVRDEQTSLSGQFTAVLPPPPLRDDESRVGLIRQCLPWSPESATRDTYSQREGETAVLLSDMPVALLAFGRCPHSYDYTRLHPGLRLVVLPVMEEEMVPVPVR</sequence>
<keyword evidence="4" id="KW-1185">Reference proteome</keyword>
<evidence type="ECO:0000313" key="3">
    <source>
        <dbReference type="EMBL" id="EGB05168.1"/>
    </source>
</evidence>
<reference evidence="3 4" key="1">
    <citation type="journal article" date="2011" name="Proc. Natl. Acad. Sci. U.S.A.">
        <title>Niche of harmful alga Aureococcus anophagefferens revealed through ecogenomics.</title>
        <authorList>
            <person name="Gobler C.J."/>
            <person name="Berry D.L."/>
            <person name="Dyhrman S.T."/>
            <person name="Wilhelm S.W."/>
            <person name="Salamov A."/>
            <person name="Lobanov A.V."/>
            <person name="Zhang Y."/>
            <person name="Collier J.L."/>
            <person name="Wurch L.L."/>
            <person name="Kustka A.B."/>
            <person name="Dill B.D."/>
            <person name="Shah M."/>
            <person name="VerBerkmoes N.C."/>
            <person name="Kuo A."/>
            <person name="Terry A."/>
            <person name="Pangilinan J."/>
            <person name="Lindquist E.A."/>
            <person name="Lucas S."/>
            <person name="Paulsen I.T."/>
            <person name="Hattenrath-Lehmann T.K."/>
            <person name="Talmage S.C."/>
            <person name="Walker E.A."/>
            <person name="Koch F."/>
            <person name="Burson A.M."/>
            <person name="Marcoval M.A."/>
            <person name="Tang Y.Z."/>
            <person name="Lecleir G.R."/>
            <person name="Coyne K.J."/>
            <person name="Berg G.M."/>
            <person name="Bertrand E.M."/>
            <person name="Saito M.A."/>
            <person name="Gladyshev V.N."/>
            <person name="Grigoriev I.V."/>
        </authorList>
    </citation>
    <scope>NUCLEOTIDE SEQUENCE [LARGE SCALE GENOMIC DNA]</scope>
    <source>
        <strain evidence="4">CCMP 1984</strain>
    </source>
</reference>
<name>F0YI51_AURAN</name>